<dbReference type="Pfam" id="PF01063">
    <property type="entry name" value="Aminotran_4"/>
    <property type="match status" value="1"/>
</dbReference>
<evidence type="ECO:0000256" key="9">
    <source>
        <dbReference type="ARBA" id="ARBA00048798"/>
    </source>
</evidence>
<protein>
    <recommendedName>
        <fullName evidence="6">branched-chain-amino-acid transaminase</fullName>
        <ecNumber evidence="6">2.6.1.42</ecNumber>
    </recommendedName>
</protein>
<dbReference type="GO" id="GO:0004084">
    <property type="term" value="F:branched-chain-amino-acid transaminase activity"/>
    <property type="evidence" value="ECO:0007669"/>
    <property type="project" value="UniProtKB-EC"/>
</dbReference>
<dbReference type="PANTHER" id="PTHR42743:SF11">
    <property type="entry name" value="AMINODEOXYCHORISMATE LYASE"/>
    <property type="match status" value="1"/>
</dbReference>
<dbReference type="Gene3D" id="3.20.10.10">
    <property type="entry name" value="D-amino Acid Aminotransferase, subunit A, domain 2"/>
    <property type="match status" value="1"/>
</dbReference>
<dbReference type="InterPro" id="IPR036038">
    <property type="entry name" value="Aminotransferase-like"/>
</dbReference>
<reference evidence="13 14" key="1">
    <citation type="submission" date="2020-04" db="EMBL/GenBank/DDBJ databases">
        <title>Flammeovirga sp. SR4, a novel species isolated from seawater.</title>
        <authorList>
            <person name="Wang X."/>
        </authorList>
    </citation>
    <scope>NUCLEOTIDE SEQUENCE [LARGE SCALE GENOMIC DNA]</scope>
    <source>
        <strain evidence="13 14">ATCC 23126</strain>
    </source>
</reference>
<dbReference type="EMBL" id="JABANE010000005">
    <property type="protein sequence ID" value="NME66933.1"/>
    <property type="molecule type" value="Genomic_DNA"/>
</dbReference>
<evidence type="ECO:0000256" key="5">
    <source>
        <dbReference type="ARBA" id="ARBA00009320"/>
    </source>
</evidence>
<dbReference type="GO" id="GO:0046394">
    <property type="term" value="P:carboxylic acid biosynthetic process"/>
    <property type="evidence" value="ECO:0007669"/>
    <property type="project" value="UniProtKB-ARBA"/>
</dbReference>
<evidence type="ECO:0000256" key="7">
    <source>
        <dbReference type="ARBA" id="ARBA00022898"/>
    </source>
</evidence>
<evidence type="ECO:0000256" key="6">
    <source>
        <dbReference type="ARBA" id="ARBA00013053"/>
    </source>
</evidence>
<evidence type="ECO:0000256" key="11">
    <source>
        <dbReference type="RuleBase" id="RU004106"/>
    </source>
</evidence>
<evidence type="ECO:0000256" key="8">
    <source>
        <dbReference type="ARBA" id="ARBA00048212"/>
    </source>
</evidence>
<evidence type="ECO:0000313" key="14">
    <source>
        <dbReference type="Proteomes" id="UP000576082"/>
    </source>
</evidence>
<evidence type="ECO:0000256" key="1">
    <source>
        <dbReference type="ARBA" id="ARBA00001933"/>
    </source>
</evidence>
<dbReference type="CDD" id="cd00449">
    <property type="entry name" value="PLPDE_IV"/>
    <property type="match status" value="1"/>
</dbReference>
<dbReference type="SUPFAM" id="SSF56752">
    <property type="entry name" value="D-aminoacid aminotransferase-like PLP-dependent enzymes"/>
    <property type="match status" value="1"/>
</dbReference>
<dbReference type="AlphaFoldDB" id="A0A7X9RQN0"/>
<evidence type="ECO:0000256" key="3">
    <source>
        <dbReference type="ARBA" id="ARBA00004931"/>
    </source>
</evidence>
<proteinExistence type="inferred from homology"/>
<evidence type="ECO:0000256" key="12">
    <source>
        <dbReference type="RuleBase" id="RU004516"/>
    </source>
</evidence>
<comment type="pathway">
    <text evidence="4">Amino-acid biosynthesis; L-leucine biosynthesis; L-leucine from 3-methyl-2-oxobutanoate: step 4/4.</text>
</comment>
<dbReference type="RefSeq" id="WP_169654883.1">
    <property type="nucleotide sequence ID" value="NZ_JABANE010000005.1"/>
</dbReference>
<accession>A0A7X9RQN0</accession>
<keyword evidence="7 12" id="KW-0663">Pyridoxal phosphate</keyword>
<comment type="pathway">
    <text evidence="3">Amino-acid biosynthesis; L-valine biosynthesis; L-valine from pyruvate: step 4/4.</text>
</comment>
<comment type="pathway">
    <text evidence="2">Amino-acid biosynthesis; L-isoleucine biosynthesis; L-isoleucine from 2-oxobutanoate: step 4/4.</text>
</comment>
<evidence type="ECO:0000313" key="13">
    <source>
        <dbReference type="EMBL" id="NME66933.1"/>
    </source>
</evidence>
<dbReference type="PANTHER" id="PTHR42743">
    <property type="entry name" value="AMINO-ACID AMINOTRANSFERASE"/>
    <property type="match status" value="1"/>
</dbReference>
<name>A0A7X9RQN0_9BACT</name>
<gene>
    <name evidence="13" type="ORF">HHU12_03045</name>
</gene>
<dbReference type="PROSITE" id="PS00770">
    <property type="entry name" value="AA_TRANSFER_CLASS_4"/>
    <property type="match status" value="1"/>
</dbReference>
<dbReference type="Gene3D" id="3.30.470.10">
    <property type="match status" value="1"/>
</dbReference>
<comment type="similarity">
    <text evidence="5 11">Belongs to the class-IV pyridoxal-phosphate-dependent aminotransferase family.</text>
</comment>
<evidence type="ECO:0000256" key="10">
    <source>
        <dbReference type="ARBA" id="ARBA00049229"/>
    </source>
</evidence>
<comment type="catalytic activity">
    <reaction evidence="9">
        <text>L-isoleucine + 2-oxoglutarate = (S)-3-methyl-2-oxopentanoate + L-glutamate</text>
        <dbReference type="Rhea" id="RHEA:24801"/>
        <dbReference type="ChEBI" id="CHEBI:16810"/>
        <dbReference type="ChEBI" id="CHEBI:29985"/>
        <dbReference type="ChEBI" id="CHEBI:35146"/>
        <dbReference type="ChEBI" id="CHEBI:58045"/>
        <dbReference type="EC" id="2.6.1.42"/>
    </reaction>
</comment>
<evidence type="ECO:0000256" key="4">
    <source>
        <dbReference type="ARBA" id="ARBA00005072"/>
    </source>
</evidence>
<comment type="caution">
    <text evidence="13">The sequence shown here is derived from an EMBL/GenBank/DDBJ whole genome shotgun (WGS) entry which is preliminary data.</text>
</comment>
<dbReference type="InterPro" id="IPR043131">
    <property type="entry name" value="BCAT-like_N"/>
</dbReference>
<keyword evidence="14" id="KW-1185">Reference proteome</keyword>
<dbReference type="InterPro" id="IPR018300">
    <property type="entry name" value="Aminotrans_IV_CS"/>
</dbReference>
<dbReference type="Proteomes" id="UP000576082">
    <property type="component" value="Unassembled WGS sequence"/>
</dbReference>
<comment type="catalytic activity">
    <reaction evidence="8">
        <text>L-valine + 2-oxoglutarate = 3-methyl-2-oxobutanoate + L-glutamate</text>
        <dbReference type="Rhea" id="RHEA:24813"/>
        <dbReference type="ChEBI" id="CHEBI:11851"/>
        <dbReference type="ChEBI" id="CHEBI:16810"/>
        <dbReference type="ChEBI" id="CHEBI:29985"/>
        <dbReference type="ChEBI" id="CHEBI:57762"/>
        <dbReference type="EC" id="2.6.1.42"/>
    </reaction>
</comment>
<dbReference type="InterPro" id="IPR001544">
    <property type="entry name" value="Aminotrans_IV"/>
</dbReference>
<dbReference type="InterPro" id="IPR050571">
    <property type="entry name" value="Class-IV_PLP-Dep_Aminotrnsfr"/>
</dbReference>
<comment type="cofactor">
    <cofactor evidence="1 12">
        <name>pyridoxal 5'-phosphate</name>
        <dbReference type="ChEBI" id="CHEBI:597326"/>
    </cofactor>
</comment>
<evidence type="ECO:0000256" key="2">
    <source>
        <dbReference type="ARBA" id="ARBA00004824"/>
    </source>
</evidence>
<comment type="catalytic activity">
    <reaction evidence="10">
        <text>L-leucine + 2-oxoglutarate = 4-methyl-2-oxopentanoate + L-glutamate</text>
        <dbReference type="Rhea" id="RHEA:18321"/>
        <dbReference type="ChEBI" id="CHEBI:16810"/>
        <dbReference type="ChEBI" id="CHEBI:17865"/>
        <dbReference type="ChEBI" id="CHEBI:29985"/>
        <dbReference type="ChEBI" id="CHEBI:57427"/>
        <dbReference type="EC" id="2.6.1.42"/>
    </reaction>
</comment>
<organism evidence="13 14">
    <name type="scientific">Flammeovirga aprica JL-4</name>
    <dbReference type="NCBI Taxonomy" id="694437"/>
    <lineage>
        <taxon>Bacteria</taxon>
        <taxon>Pseudomonadati</taxon>
        <taxon>Bacteroidota</taxon>
        <taxon>Cytophagia</taxon>
        <taxon>Cytophagales</taxon>
        <taxon>Flammeovirgaceae</taxon>
        <taxon>Flammeovirga</taxon>
    </lineage>
</organism>
<dbReference type="InterPro" id="IPR043132">
    <property type="entry name" value="BCAT-like_C"/>
</dbReference>
<sequence length="274" mass="31424">MSYVLFNNEIEKASKTGVSYSDRGFQYGDGLFETMISQNGTIRFLDDHIDRIKRGLKELQINFPSEFQDKDFIYDAYKTLKKKNEIEGDCRIKLMIWRKEGGLYTPNNSNYYTLLSIQPFVKADSKKCLTVDYAESIKVPLTPVSFCKSLSSMTYTFAGIEKKTRELDDLILINYDGYLAETISGNLFWIKDKVIYTPKVAVGCVSGIARKNIVAHLEQKGYKVRKVFARKAELLEADTVMTTNVTGVTMIKEIGEKQYKVVDAWKKVFEQAYE</sequence>
<dbReference type="EC" id="2.6.1.42" evidence="6"/>